<dbReference type="RefSeq" id="WP_193670305.1">
    <property type="nucleotide sequence ID" value="NZ_JACDTV010000013.1"/>
</dbReference>
<evidence type="ECO:0008006" key="5">
    <source>
        <dbReference type="Google" id="ProtNLM"/>
    </source>
</evidence>
<feature type="region of interest" description="Disordered" evidence="1">
    <location>
        <begin position="1"/>
        <end position="21"/>
    </location>
</feature>
<accession>A0ABS2MG48</accession>
<feature type="transmembrane region" description="Helical" evidence="2">
    <location>
        <begin position="213"/>
        <end position="233"/>
    </location>
</feature>
<feature type="transmembrane region" description="Helical" evidence="2">
    <location>
        <begin position="288"/>
        <end position="318"/>
    </location>
</feature>
<evidence type="ECO:0000256" key="1">
    <source>
        <dbReference type="SAM" id="MobiDB-lite"/>
    </source>
</evidence>
<feature type="transmembrane region" description="Helical" evidence="2">
    <location>
        <begin position="27"/>
        <end position="52"/>
    </location>
</feature>
<keyword evidence="2" id="KW-0472">Membrane</keyword>
<protein>
    <recommendedName>
        <fullName evidence="5">DUF4389 domain-containing protein</fullName>
    </recommendedName>
</protein>
<keyword evidence="2" id="KW-1133">Transmembrane helix</keyword>
<organism evidence="3 4">
    <name type="scientific">Nocardioides salarius</name>
    <dbReference type="NCBI Taxonomy" id="374513"/>
    <lineage>
        <taxon>Bacteria</taxon>
        <taxon>Bacillati</taxon>
        <taxon>Actinomycetota</taxon>
        <taxon>Actinomycetes</taxon>
        <taxon>Propionibacteriales</taxon>
        <taxon>Nocardioidaceae</taxon>
        <taxon>Nocardioides</taxon>
    </lineage>
</organism>
<dbReference type="EMBL" id="JAFBBZ010000001">
    <property type="protein sequence ID" value="MBM7510169.1"/>
    <property type="molecule type" value="Genomic_DNA"/>
</dbReference>
<feature type="transmembrane region" description="Helical" evidence="2">
    <location>
        <begin position="410"/>
        <end position="429"/>
    </location>
</feature>
<keyword evidence="4" id="KW-1185">Reference proteome</keyword>
<feature type="compositionally biased region" description="Pro residues" evidence="1">
    <location>
        <begin position="473"/>
        <end position="485"/>
    </location>
</feature>
<evidence type="ECO:0000313" key="3">
    <source>
        <dbReference type="EMBL" id="MBM7510169.1"/>
    </source>
</evidence>
<evidence type="ECO:0000313" key="4">
    <source>
        <dbReference type="Proteomes" id="UP000732378"/>
    </source>
</evidence>
<dbReference type="Proteomes" id="UP000732378">
    <property type="component" value="Unassembled WGS sequence"/>
</dbReference>
<feature type="transmembrane region" description="Helical" evidence="2">
    <location>
        <begin position="384"/>
        <end position="404"/>
    </location>
</feature>
<comment type="caution">
    <text evidence="3">The sequence shown here is derived from an EMBL/GenBank/DDBJ whole genome shotgun (WGS) entry which is preliminary data.</text>
</comment>
<keyword evidence="2" id="KW-0812">Transmembrane</keyword>
<reference evidence="3 4" key="1">
    <citation type="submission" date="2021-01" db="EMBL/GenBank/DDBJ databases">
        <title>Sequencing the genomes of 1000 actinobacteria strains.</title>
        <authorList>
            <person name="Klenk H.-P."/>
        </authorList>
    </citation>
    <scope>NUCLEOTIDE SEQUENCE [LARGE SCALE GENOMIC DNA]</scope>
    <source>
        <strain evidence="3 4">DSM 18239</strain>
    </source>
</reference>
<sequence>MTDPPDARDAPPPVPTSPTRTSRPVPLVIGVLLALVGLPLLLAGAGLGWALATQRDDDGFFSTTTEQISTETVALTSPVLDLGAAGPDGRWTERDIVTLRLRATSGGSPVFVGIGPSEEVERYLAAASYDEIGDLVTDPFDYTLTRRGSGGSLPTPPSEQDFWSDRSIGSGTQTLTWDVRPGNWTAVVMNGDGSPGLSTGLSAGGRVDMLAPLAWVLGALGLLLILGGALLVVHGAHAPSAADQQRPDPVPAPTSGVIAGADQAVPSPVTISGHQDQDLSRWLWLVKWLLAIPHFIVLALLWPALVVLTVVAFFAILVTGRYTRGLFDFNVGVLRWTWRVQFYCTNAIGTDRYPPFTLDHADYPADLDVAHPEWLSRGLVLVKWWLLAIPHLVVLAVLAGTWTLDDDLQPIVGGLIGALTLAAGLLLLFTGSYPAPLFDLLVGLNRWVYRVVAYVALMTDTYPPFRLDQGPVDPSPARPPEPPQPGAEGERAQQRRQSV</sequence>
<dbReference type="Pfam" id="PF14333">
    <property type="entry name" value="DUF4389"/>
    <property type="match status" value="2"/>
</dbReference>
<feature type="region of interest" description="Disordered" evidence="1">
    <location>
        <begin position="467"/>
        <end position="499"/>
    </location>
</feature>
<name>A0ABS2MG48_9ACTN</name>
<gene>
    <name evidence="3" type="ORF">JOE61_003983</name>
</gene>
<dbReference type="InterPro" id="IPR025498">
    <property type="entry name" value="DUF4389"/>
</dbReference>
<proteinExistence type="predicted"/>
<evidence type="ECO:0000256" key="2">
    <source>
        <dbReference type="SAM" id="Phobius"/>
    </source>
</evidence>